<gene>
    <name evidence="2" type="ORF">SE17_00135</name>
</gene>
<comment type="caution">
    <text evidence="2">The sequence shown here is derived from an EMBL/GenBank/DDBJ whole genome shotgun (WGS) entry which is preliminary data.</text>
</comment>
<sequence>MCFQCQTTPEGGRLRQALEQASIRHAALQERDRQNQVNENNPPPDTAAVAHEQTQAQDAYQTFHNQYIGGASLRACTRPSPGRMVSPMGAVQHFPGAGGSLNEDDAQ</sequence>
<evidence type="ECO:0000313" key="3">
    <source>
        <dbReference type="Proteomes" id="UP000050509"/>
    </source>
</evidence>
<feature type="region of interest" description="Disordered" evidence="1">
    <location>
        <begin position="78"/>
        <end position="107"/>
    </location>
</feature>
<organism evidence="2 3">
    <name type="scientific">Kouleothrix aurantiaca</name>
    <dbReference type="NCBI Taxonomy" id="186479"/>
    <lineage>
        <taxon>Bacteria</taxon>
        <taxon>Bacillati</taxon>
        <taxon>Chloroflexota</taxon>
        <taxon>Chloroflexia</taxon>
        <taxon>Chloroflexales</taxon>
        <taxon>Roseiflexineae</taxon>
        <taxon>Roseiflexaceae</taxon>
        <taxon>Kouleothrix</taxon>
    </lineage>
</organism>
<accession>A0A0P9HJ49</accession>
<proteinExistence type="predicted"/>
<dbReference type="AlphaFoldDB" id="A0A0P9HJ49"/>
<dbReference type="EMBL" id="LJCR01000001">
    <property type="protein sequence ID" value="KPV55043.1"/>
    <property type="molecule type" value="Genomic_DNA"/>
</dbReference>
<dbReference type="Proteomes" id="UP000050509">
    <property type="component" value="Unassembled WGS sequence"/>
</dbReference>
<feature type="region of interest" description="Disordered" evidence="1">
    <location>
        <begin position="28"/>
        <end position="54"/>
    </location>
</feature>
<reference evidence="2 3" key="1">
    <citation type="submission" date="2015-09" db="EMBL/GenBank/DDBJ databases">
        <title>Draft genome sequence of Kouleothrix aurantiaca JCM 19913.</title>
        <authorList>
            <person name="Hemp J."/>
        </authorList>
    </citation>
    <scope>NUCLEOTIDE SEQUENCE [LARGE SCALE GENOMIC DNA]</scope>
    <source>
        <strain evidence="2 3">COM-B</strain>
    </source>
</reference>
<evidence type="ECO:0000313" key="2">
    <source>
        <dbReference type="EMBL" id="KPV55043.1"/>
    </source>
</evidence>
<name>A0A0P9HJ49_9CHLR</name>
<evidence type="ECO:0000256" key="1">
    <source>
        <dbReference type="SAM" id="MobiDB-lite"/>
    </source>
</evidence>
<keyword evidence="3" id="KW-1185">Reference proteome</keyword>
<protein>
    <submittedName>
        <fullName evidence="2">Uncharacterized protein</fullName>
    </submittedName>
</protein>